<feature type="region of interest" description="Disordered" evidence="8">
    <location>
        <begin position="36"/>
        <end position="59"/>
    </location>
</feature>
<feature type="domain" description="Letm1 RBD" evidence="9">
    <location>
        <begin position="191"/>
        <end position="385"/>
    </location>
</feature>
<dbReference type="AlphaFoldDB" id="A0A6J3MB06"/>
<evidence type="ECO:0000256" key="2">
    <source>
        <dbReference type="ARBA" id="ARBA00022692"/>
    </source>
</evidence>
<evidence type="ECO:0000313" key="11">
    <source>
        <dbReference type="RefSeq" id="XP_033462231.1"/>
    </source>
</evidence>
<evidence type="ECO:0000256" key="1">
    <source>
        <dbReference type="ARBA" id="ARBA00004434"/>
    </source>
</evidence>
<feature type="compositionally biased region" description="Polar residues" evidence="8">
    <location>
        <begin position="43"/>
        <end position="55"/>
    </location>
</feature>
<keyword evidence="4" id="KW-1133">Transmembrane helix</keyword>
<keyword evidence="3" id="KW-0999">Mitochondrion inner membrane</keyword>
<organism evidence="11">
    <name type="scientific">Dissoconium aciculare CBS 342.82</name>
    <dbReference type="NCBI Taxonomy" id="1314786"/>
    <lineage>
        <taxon>Eukaryota</taxon>
        <taxon>Fungi</taxon>
        <taxon>Dikarya</taxon>
        <taxon>Ascomycota</taxon>
        <taxon>Pezizomycotina</taxon>
        <taxon>Dothideomycetes</taxon>
        <taxon>Dothideomycetidae</taxon>
        <taxon>Mycosphaerellales</taxon>
        <taxon>Dissoconiaceae</taxon>
        <taxon>Dissoconium</taxon>
    </lineage>
</organism>
<keyword evidence="6" id="KW-0472">Membrane</keyword>
<dbReference type="InterPro" id="IPR033122">
    <property type="entry name" value="LETM1-like_RBD"/>
</dbReference>
<keyword evidence="10" id="KW-1185">Reference proteome</keyword>
<dbReference type="OrthoDB" id="73691at2759"/>
<reference evidence="11" key="3">
    <citation type="submission" date="2025-08" db="UniProtKB">
        <authorList>
            <consortium name="RefSeq"/>
        </authorList>
    </citation>
    <scope>IDENTIFICATION</scope>
    <source>
        <strain evidence="11">CBS 342.82</strain>
    </source>
</reference>
<reference evidence="11" key="2">
    <citation type="submission" date="2020-04" db="EMBL/GenBank/DDBJ databases">
        <authorList>
            <consortium name="NCBI Genome Project"/>
        </authorList>
    </citation>
    <scope>NUCLEOTIDE SEQUENCE</scope>
    <source>
        <strain evidence="11">CBS 342.82</strain>
    </source>
</reference>
<keyword evidence="2" id="KW-0812">Transmembrane</keyword>
<accession>A0A6J3MB06</accession>
<keyword evidence="5 7" id="KW-0496">Mitochondrion</keyword>
<dbReference type="Proteomes" id="UP000504637">
    <property type="component" value="Unplaced"/>
</dbReference>
<evidence type="ECO:0000256" key="8">
    <source>
        <dbReference type="SAM" id="MobiDB-lite"/>
    </source>
</evidence>
<evidence type="ECO:0000256" key="5">
    <source>
        <dbReference type="ARBA" id="ARBA00023128"/>
    </source>
</evidence>
<dbReference type="GeneID" id="54362028"/>
<dbReference type="PANTHER" id="PTHR14009:SF6">
    <property type="entry name" value="LETM1 RBD DOMAIN-CONTAINING PROTEIN"/>
    <property type="match status" value="1"/>
</dbReference>
<evidence type="ECO:0000256" key="7">
    <source>
        <dbReference type="PROSITE-ProRule" id="PRU01094"/>
    </source>
</evidence>
<protein>
    <recommendedName>
        <fullName evidence="9">Letm1 RBD domain-containing protein</fullName>
    </recommendedName>
</protein>
<reference evidence="11" key="1">
    <citation type="submission" date="2020-01" db="EMBL/GenBank/DDBJ databases">
        <authorList>
            <consortium name="DOE Joint Genome Institute"/>
            <person name="Haridas S."/>
            <person name="Albert R."/>
            <person name="Binder M."/>
            <person name="Bloem J."/>
            <person name="Labutti K."/>
            <person name="Salamov A."/>
            <person name="Andreopoulos B."/>
            <person name="Baker S.E."/>
            <person name="Barry K."/>
            <person name="Bills G."/>
            <person name="Bluhm B.H."/>
            <person name="Cannon C."/>
            <person name="Castanera R."/>
            <person name="Culley D.E."/>
            <person name="Daum C."/>
            <person name="Ezra D."/>
            <person name="Gonzalez J.B."/>
            <person name="Henrissat B."/>
            <person name="Kuo A."/>
            <person name="Liang C."/>
            <person name="Lipzen A."/>
            <person name="Lutzoni F."/>
            <person name="Magnuson J."/>
            <person name="Mondo S."/>
            <person name="Nolan M."/>
            <person name="Ohm R."/>
            <person name="Pangilinan J."/>
            <person name="Park H.-J."/>
            <person name="Ramirez L."/>
            <person name="Alfaro M."/>
            <person name="Sun H."/>
            <person name="Tritt A."/>
            <person name="Yoshinaga Y."/>
            <person name="Zwiers L.-H."/>
            <person name="Turgeon B.G."/>
            <person name="Goodwin S.B."/>
            <person name="Spatafora J.W."/>
            <person name="Crous P.W."/>
            <person name="Grigoriev I.V."/>
        </authorList>
    </citation>
    <scope>NUCLEOTIDE SEQUENCE</scope>
    <source>
        <strain evidence="11">CBS 342.82</strain>
    </source>
</reference>
<evidence type="ECO:0000256" key="3">
    <source>
        <dbReference type="ARBA" id="ARBA00022792"/>
    </source>
</evidence>
<dbReference type="GO" id="GO:0030003">
    <property type="term" value="P:intracellular monoatomic cation homeostasis"/>
    <property type="evidence" value="ECO:0007669"/>
    <property type="project" value="TreeGrafter"/>
</dbReference>
<dbReference type="PANTHER" id="PTHR14009">
    <property type="entry name" value="LEUCINE ZIPPER-EF-HAND CONTAINING TRANSMEMBRANE PROTEIN"/>
    <property type="match status" value="1"/>
</dbReference>
<feature type="region of interest" description="Disordered" evidence="8">
    <location>
        <begin position="208"/>
        <end position="228"/>
    </location>
</feature>
<comment type="subcellular location">
    <subcellularLocation>
        <location evidence="1">Mitochondrion inner membrane</location>
        <topology evidence="1">Single-pass membrane protein</topology>
    </subcellularLocation>
</comment>
<name>A0A6J3MB06_9PEZI</name>
<proteinExistence type="predicted"/>
<dbReference type="Pfam" id="PF07766">
    <property type="entry name" value="LETM1_RBD"/>
    <property type="match status" value="1"/>
</dbReference>
<dbReference type="GO" id="GO:0043022">
    <property type="term" value="F:ribosome binding"/>
    <property type="evidence" value="ECO:0007669"/>
    <property type="project" value="InterPro"/>
</dbReference>
<dbReference type="InterPro" id="IPR044202">
    <property type="entry name" value="LETM1/MDM38-like"/>
</dbReference>
<gene>
    <name evidence="11" type="ORF">K489DRAFT_377741</name>
</gene>
<dbReference type="GO" id="GO:0005743">
    <property type="term" value="C:mitochondrial inner membrane"/>
    <property type="evidence" value="ECO:0007669"/>
    <property type="project" value="UniProtKB-SubCell"/>
</dbReference>
<dbReference type="PROSITE" id="PS51758">
    <property type="entry name" value="LETM1_RBD"/>
    <property type="match status" value="1"/>
</dbReference>
<dbReference type="RefSeq" id="XP_033462231.1">
    <property type="nucleotide sequence ID" value="XM_033604228.1"/>
</dbReference>
<evidence type="ECO:0000256" key="4">
    <source>
        <dbReference type="ARBA" id="ARBA00022989"/>
    </source>
</evidence>
<evidence type="ECO:0000313" key="10">
    <source>
        <dbReference type="Proteomes" id="UP000504637"/>
    </source>
</evidence>
<evidence type="ECO:0000259" key="9">
    <source>
        <dbReference type="PROSITE" id="PS51758"/>
    </source>
</evidence>
<evidence type="ECO:0000256" key="6">
    <source>
        <dbReference type="ARBA" id="ARBA00023136"/>
    </source>
</evidence>
<sequence length="385" mass="43278">MTTRWPSSGLGAVSNVQRFYYVEARFTVARLNIRHYSSRPSDDNNNNKLTSSPTTVEKPEKAALLAVTNPRHGLIDAINPPRSTVPPVLKLPTRGPENIALHLYRTGKAYGGFYFTGVKSVWFNRKASQVIRARLGKDGNGGQDEPSMVVQSLSRSEFQILARNKHDIGKLPLFSVLVALLGEWLPLFVPFMPGVVPGTCRIPKQITGMREKAEQRRRTSFRTGTTEPRQADLVEASVKSESSVKKGDAWPICSQPHATALLGKLEWPQLFHLSNTLNVHSRLWDRLAIPPPTSLLRRGVGKRLAYICTDDVLLLKHGDVTKLLPEEVLIACEERGIDVNGRRGEVLREDLKRWLQAQRREQGLAIFRMLFRRPNAWDTPTPSSR</sequence>